<feature type="region of interest" description="Disordered" evidence="2">
    <location>
        <begin position="236"/>
        <end position="315"/>
    </location>
</feature>
<keyword evidence="1" id="KW-0175">Coiled coil</keyword>
<protein>
    <submittedName>
        <fullName evidence="3">Uncharacterized protein</fullName>
    </submittedName>
</protein>
<feature type="compositionally biased region" description="Low complexity" evidence="2">
    <location>
        <begin position="273"/>
        <end position="288"/>
    </location>
</feature>
<feature type="region of interest" description="Disordered" evidence="2">
    <location>
        <begin position="368"/>
        <end position="389"/>
    </location>
</feature>
<evidence type="ECO:0000256" key="1">
    <source>
        <dbReference type="SAM" id="Coils"/>
    </source>
</evidence>
<feature type="compositionally biased region" description="Pro residues" evidence="2">
    <location>
        <begin position="492"/>
        <end position="515"/>
    </location>
</feature>
<name>A0ABR3UA36_9PLEO</name>
<feature type="region of interest" description="Disordered" evidence="2">
    <location>
        <begin position="446"/>
        <end position="519"/>
    </location>
</feature>
<dbReference type="GeneID" id="96088672"/>
<feature type="coiled-coil region" evidence="1">
    <location>
        <begin position="523"/>
        <end position="579"/>
    </location>
</feature>
<evidence type="ECO:0000256" key="2">
    <source>
        <dbReference type="SAM" id="MobiDB-lite"/>
    </source>
</evidence>
<sequence>MKVIEKDTDRTAEVNIFVEGQVPALKEYNEHIDPKDNAICCYVALEEGHKPRIGGQFSGTTLAMAYDTIVDGVLRKASSYAAKAVSVQKKKKIDTAKFLYKTSKGIIDTDITVAPLLNTVTTQDDAPETIGTIELRLYITRQLGLWHDIGEVKKYYTVGDGIEGKQAGSVEQKVSYKVIPPTSRMSFETNAALLEDRQPSLQQRRADAKRPDTEPWAIFRFHYRSQEDILAQNMKMSHDPNSRKKAEPRTLFLNPVPPLQLGDRPRKNDGDASSRSSSPMPSSKPSTPVRSAQPTSRIFIPTEEKPRPNSNSTDATTMIPITEQANTTTGEAPSVVSHKSSADLETCGNSPTLLEGPTLVVKKALANREADSDASTISTSTDGDKSVDRIAVRPPEPADNVVAKVSNHPGLKARPVIARPEKAVVAAKEAVGESLQSPVIQARKPNVRSDPISGITTVRRKPDTPPVATVPAKRQTSTTIGVTPEPKRTKPVPTPPAPFTQPVVPRTPPRSPTPKPMSIERQLADQRKKLDELRKKRKETAHKQAAIDKEIAPYKQRIAEELDRLHREMVEEENAYTEEAEHYSASIEILQDFKKADGGD</sequence>
<accession>A0ABR3UA36</accession>
<gene>
    <name evidence="3" type="ORF">ACET3X_008350</name>
</gene>
<keyword evidence="4" id="KW-1185">Reference proteome</keyword>
<comment type="caution">
    <text evidence="3">The sequence shown here is derived from an EMBL/GenBank/DDBJ whole genome shotgun (WGS) entry which is preliminary data.</text>
</comment>
<evidence type="ECO:0000313" key="3">
    <source>
        <dbReference type="EMBL" id="KAL1793368.1"/>
    </source>
</evidence>
<reference evidence="3 4" key="1">
    <citation type="submission" date="2024-09" db="EMBL/GenBank/DDBJ databases">
        <title>T2T genomes of carrot and Alternaria dauci and their utility for understanding host-pathogen interaction during carrot leaf blight disease.</title>
        <authorList>
            <person name="Liu W."/>
            <person name="Xu S."/>
            <person name="Ou C."/>
            <person name="Liu X."/>
            <person name="Zhuang F."/>
            <person name="Deng X.W."/>
        </authorList>
    </citation>
    <scope>NUCLEOTIDE SEQUENCE [LARGE SCALE GENOMIC DNA]</scope>
    <source>
        <strain evidence="3 4">A2016</strain>
    </source>
</reference>
<dbReference type="RefSeq" id="XP_069303952.1">
    <property type="nucleotide sequence ID" value="XM_069454513.1"/>
</dbReference>
<proteinExistence type="predicted"/>
<feature type="compositionally biased region" description="Basic and acidic residues" evidence="2">
    <location>
        <begin position="236"/>
        <end position="248"/>
    </location>
</feature>
<dbReference type="EMBL" id="JBHGVX010000008">
    <property type="protein sequence ID" value="KAL1793368.1"/>
    <property type="molecule type" value="Genomic_DNA"/>
</dbReference>
<evidence type="ECO:0000313" key="4">
    <source>
        <dbReference type="Proteomes" id="UP001578633"/>
    </source>
</evidence>
<dbReference type="Proteomes" id="UP001578633">
    <property type="component" value="Chromosome 8"/>
</dbReference>
<feature type="compositionally biased region" description="Basic and acidic residues" evidence="2">
    <location>
        <begin position="263"/>
        <end position="272"/>
    </location>
</feature>
<organism evidence="3 4">
    <name type="scientific">Alternaria dauci</name>
    <dbReference type="NCBI Taxonomy" id="48095"/>
    <lineage>
        <taxon>Eukaryota</taxon>
        <taxon>Fungi</taxon>
        <taxon>Dikarya</taxon>
        <taxon>Ascomycota</taxon>
        <taxon>Pezizomycotina</taxon>
        <taxon>Dothideomycetes</taxon>
        <taxon>Pleosporomycetidae</taxon>
        <taxon>Pleosporales</taxon>
        <taxon>Pleosporineae</taxon>
        <taxon>Pleosporaceae</taxon>
        <taxon>Alternaria</taxon>
        <taxon>Alternaria sect. Porri</taxon>
    </lineage>
</organism>